<feature type="region of interest" description="Disordered" evidence="1">
    <location>
        <begin position="20"/>
        <end position="56"/>
    </location>
</feature>
<feature type="compositionally biased region" description="Acidic residues" evidence="1">
    <location>
        <begin position="33"/>
        <end position="44"/>
    </location>
</feature>
<dbReference type="OrthoDB" id="2690488at2759"/>
<keyword evidence="3" id="KW-1185">Reference proteome</keyword>
<evidence type="ECO:0000256" key="1">
    <source>
        <dbReference type="SAM" id="MobiDB-lite"/>
    </source>
</evidence>
<comment type="caution">
    <text evidence="2">The sequence shown here is derived from an EMBL/GenBank/DDBJ whole genome shotgun (WGS) entry which is preliminary data.</text>
</comment>
<dbReference type="RefSeq" id="XP_041297042.1">
    <property type="nucleotide sequence ID" value="XM_041441076.1"/>
</dbReference>
<dbReference type="Proteomes" id="UP000823399">
    <property type="component" value="Unassembled WGS sequence"/>
</dbReference>
<dbReference type="GeneID" id="64703335"/>
<reference evidence="2" key="1">
    <citation type="journal article" date="2020" name="New Phytol.">
        <title>Comparative genomics reveals dynamic genome evolution in host specialist ectomycorrhizal fungi.</title>
        <authorList>
            <person name="Lofgren L.A."/>
            <person name="Nguyen N.H."/>
            <person name="Vilgalys R."/>
            <person name="Ruytinx J."/>
            <person name="Liao H.L."/>
            <person name="Branco S."/>
            <person name="Kuo A."/>
            <person name="LaButti K."/>
            <person name="Lipzen A."/>
            <person name="Andreopoulos W."/>
            <person name="Pangilinan J."/>
            <person name="Riley R."/>
            <person name="Hundley H."/>
            <person name="Na H."/>
            <person name="Barry K."/>
            <person name="Grigoriev I.V."/>
            <person name="Stajich J.E."/>
            <person name="Kennedy P.G."/>
        </authorList>
    </citation>
    <scope>NUCLEOTIDE SEQUENCE</scope>
    <source>
        <strain evidence="2">FC423</strain>
    </source>
</reference>
<proteinExistence type="predicted"/>
<accession>A0A9P7JY51</accession>
<gene>
    <name evidence="2" type="ORF">F5147DRAFT_769785</name>
</gene>
<dbReference type="AlphaFoldDB" id="A0A9P7JY51"/>
<dbReference type="EMBL" id="JABBWM010000008">
    <property type="protein sequence ID" value="KAG2115325.1"/>
    <property type="molecule type" value="Genomic_DNA"/>
</dbReference>
<sequence length="199" mass="23039">MPAMIERIADEIRGITSTCSHKPQARKHRGAVEEDTEPDYEDDLTPSPRRKHPGKWGTMNHLHDFFHKYLRDKRLLNSKNSTLPQSPSSQMVQAFNRDNESPPRLDNIAIDWNDSLRRSPWNIEAINLLVVDFQANIKTGSYASVIFDEDMMNLDDLRELCIDKLRRTHQAHRNHSKIEGFANPQERENATCEFASRSS</sequence>
<protein>
    <submittedName>
        <fullName evidence="2">Uncharacterized protein</fullName>
    </submittedName>
</protein>
<evidence type="ECO:0000313" key="3">
    <source>
        <dbReference type="Proteomes" id="UP000823399"/>
    </source>
</evidence>
<evidence type="ECO:0000313" key="2">
    <source>
        <dbReference type="EMBL" id="KAG2115325.1"/>
    </source>
</evidence>
<organism evidence="2 3">
    <name type="scientific">Suillus discolor</name>
    <dbReference type="NCBI Taxonomy" id="1912936"/>
    <lineage>
        <taxon>Eukaryota</taxon>
        <taxon>Fungi</taxon>
        <taxon>Dikarya</taxon>
        <taxon>Basidiomycota</taxon>
        <taxon>Agaricomycotina</taxon>
        <taxon>Agaricomycetes</taxon>
        <taxon>Agaricomycetidae</taxon>
        <taxon>Boletales</taxon>
        <taxon>Suillineae</taxon>
        <taxon>Suillaceae</taxon>
        <taxon>Suillus</taxon>
    </lineage>
</organism>
<name>A0A9P7JY51_9AGAM</name>